<sequence>MANVFANKDVFKEAFQTRVEQIYGVKFEESTPHQRYFTLGTLVREYISSNWIETNEAIAEGKHKQVYYFSMEFLMGRLLTNNIMNLGIRSVIEAGMNELNIELNELERIEADAGLGNGGLGRLAACFMDSIASLGYPGHGNGLRYRYGFFEQKIIDGYQVEVPDKWLQRGYVWEVRKSNESVEVPFYGQVTVEHVDGKDVYKHVPTEYVRAVPYDVPVVGDISNGNKTVNTLRLWSSEPTENKYPDHLSAVEYEKGVRNISEFLYPDDSTTEGKILRLKQQYFFVAAGVRWAVRQHKETYGTLDNFHEKNVLHINDTHPALIVPELMRILIDEEGYGWDEAWEITQHSCAYTNHTILAEALEKWPVRLFQPLLPRIYMITEEINRRYCLQLLELYPNQPQKVAELAIIGYDQVRMAHLAIVGSFSINGVAQLHTDILTHIEMKDFYDMYPDRFNNKTNGITHRRWLLHCNPELTTILDQEIGTGYHTNTFELAKLEKKVKDKAVQEAITKMKYARKKALAERIEREQGVKLDPNSIFDIQVKRLHAYKRQLLNAMHIMYLYNRLKEDEVFKANFHPQSFIFGAKAASGYYFAKKVIKLINSIAEKVNNDPDTCDLLKVVFVENYNVTYAELIMPAADLSEQISTASKEASGTGNMKFMMNGALTIGTMDGANVEIHELVGDDNSFIFGLSADEVNDYYQNGGYNPWDLYNSDSRIRRVLDQLVNGFLTPDTEEFRDIFNAVTHNGDEYFVLKDFDAYVRAQEAANQTYKNRKKWIEMSMINIARSGKFSSDRTIEEYADQIWHLEKLKF</sequence>
<evidence type="ECO:0000256" key="12">
    <source>
        <dbReference type="PIRSR" id="PIRSR000460-1"/>
    </source>
</evidence>
<evidence type="ECO:0000256" key="5">
    <source>
        <dbReference type="ARBA" id="ARBA00022490"/>
    </source>
</evidence>
<comment type="catalytic activity">
    <reaction evidence="1 13">
        <text>[(1-&gt;4)-alpha-D-glucosyl](n) + phosphate = [(1-&gt;4)-alpha-D-glucosyl](n-1) + alpha-D-glucose 1-phosphate</text>
        <dbReference type="Rhea" id="RHEA:41732"/>
        <dbReference type="Rhea" id="RHEA-COMP:9584"/>
        <dbReference type="Rhea" id="RHEA-COMP:9586"/>
        <dbReference type="ChEBI" id="CHEBI:15444"/>
        <dbReference type="ChEBI" id="CHEBI:43474"/>
        <dbReference type="ChEBI" id="CHEBI:58601"/>
        <dbReference type="EC" id="2.4.1.1"/>
    </reaction>
</comment>
<evidence type="ECO:0000256" key="1">
    <source>
        <dbReference type="ARBA" id="ARBA00001275"/>
    </source>
</evidence>
<comment type="function">
    <text evidence="13">Allosteric enzyme that catalyzes the rate-limiting step in glycogen catabolism, the phosphorolytic cleavage of glycogen to produce glucose-1-phosphate, and plays a central role in maintaining cellular and organismal glucose homeostasis.</text>
</comment>
<comment type="similarity">
    <text evidence="4 13">Belongs to the glycogen phosphorylase family.</text>
</comment>
<dbReference type="EC" id="2.4.1.1" evidence="13"/>
<dbReference type="GO" id="GO:0030170">
    <property type="term" value="F:pyridoxal phosphate binding"/>
    <property type="evidence" value="ECO:0007669"/>
    <property type="project" value="InterPro"/>
</dbReference>
<dbReference type="PANTHER" id="PTHR11468">
    <property type="entry name" value="GLYCOGEN PHOSPHORYLASE"/>
    <property type="match status" value="1"/>
</dbReference>
<comment type="cofactor">
    <cofactor evidence="2 13">
        <name>pyridoxal 5'-phosphate</name>
        <dbReference type="ChEBI" id="CHEBI:597326"/>
    </cofactor>
</comment>
<keyword evidence="7 13" id="KW-0328">Glycosyltransferase</keyword>
<dbReference type="PANTHER" id="PTHR11468:SF3">
    <property type="entry name" value="GLYCOGEN PHOSPHORYLASE, LIVER FORM"/>
    <property type="match status" value="1"/>
</dbReference>
<dbReference type="InterPro" id="IPR035090">
    <property type="entry name" value="Pyridoxal_P_attach_site"/>
</dbReference>
<name>A0A9Q9FGW2_9FIRM</name>
<dbReference type="Pfam" id="PF00343">
    <property type="entry name" value="Phosphorylase"/>
    <property type="match status" value="1"/>
</dbReference>
<evidence type="ECO:0000256" key="10">
    <source>
        <dbReference type="ARBA" id="ARBA00023277"/>
    </source>
</evidence>
<dbReference type="Gene3D" id="3.40.50.2000">
    <property type="entry name" value="Glycogen Phosphorylase B"/>
    <property type="match status" value="2"/>
</dbReference>
<keyword evidence="6" id="KW-0021">Allosteric enzyme</keyword>
<comment type="subcellular location">
    <subcellularLocation>
        <location evidence="3">Cytoplasm</location>
    </subcellularLocation>
</comment>
<dbReference type="CDD" id="cd04300">
    <property type="entry name" value="GT35_Glycogen_Phosphorylase"/>
    <property type="match status" value="1"/>
</dbReference>
<dbReference type="FunFam" id="3.40.50.2000:FF:000003">
    <property type="entry name" value="Alpha-1,4 glucan phosphorylase"/>
    <property type="match status" value="1"/>
</dbReference>
<dbReference type="AlphaFoldDB" id="A0A9Q9FGW2"/>
<keyword evidence="5" id="KW-0963">Cytoplasm</keyword>
<evidence type="ECO:0000256" key="2">
    <source>
        <dbReference type="ARBA" id="ARBA00001933"/>
    </source>
</evidence>
<dbReference type="FunFam" id="3.40.50.2000:FF:000153">
    <property type="entry name" value="Alpha-1,4 glucan phosphorylase"/>
    <property type="match status" value="1"/>
</dbReference>
<dbReference type="GO" id="GO:0005737">
    <property type="term" value="C:cytoplasm"/>
    <property type="evidence" value="ECO:0007669"/>
    <property type="project" value="UniProtKB-SubCell"/>
</dbReference>
<evidence type="ECO:0000256" key="3">
    <source>
        <dbReference type="ARBA" id="ARBA00004496"/>
    </source>
</evidence>
<dbReference type="InterPro" id="IPR000811">
    <property type="entry name" value="Glyco_trans_35"/>
</dbReference>
<gene>
    <name evidence="14" type="ORF">J0J70_01565</name>
</gene>
<proteinExistence type="inferred from homology"/>
<evidence type="ECO:0000256" key="13">
    <source>
        <dbReference type="RuleBase" id="RU000587"/>
    </source>
</evidence>
<keyword evidence="9 12" id="KW-0663">Pyridoxal phosphate</keyword>
<dbReference type="PIRSF" id="PIRSF000460">
    <property type="entry name" value="Pprylas_GlgP"/>
    <property type="match status" value="1"/>
</dbReference>
<evidence type="ECO:0000256" key="6">
    <source>
        <dbReference type="ARBA" id="ARBA00022533"/>
    </source>
</evidence>
<dbReference type="GO" id="GO:0005980">
    <property type="term" value="P:glycogen catabolic process"/>
    <property type="evidence" value="ECO:0007669"/>
    <property type="project" value="TreeGrafter"/>
</dbReference>
<evidence type="ECO:0000256" key="11">
    <source>
        <dbReference type="ARBA" id="ARBA00025174"/>
    </source>
</evidence>
<dbReference type="NCBIfam" id="TIGR02093">
    <property type="entry name" value="P_ylase"/>
    <property type="match status" value="1"/>
</dbReference>
<dbReference type="RefSeq" id="WP_212724718.1">
    <property type="nucleotide sequence ID" value="NZ_CP071250.1"/>
</dbReference>
<evidence type="ECO:0000256" key="7">
    <source>
        <dbReference type="ARBA" id="ARBA00022676"/>
    </source>
</evidence>
<keyword evidence="10 13" id="KW-0119">Carbohydrate metabolism</keyword>
<evidence type="ECO:0000313" key="15">
    <source>
        <dbReference type="Proteomes" id="UP001058072"/>
    </source>
</evidence>
<organism evidence="14 15">
    <name type="scientific">Turicibacter bilis</name>
    <dbReference type="NCBI Taxonomy" id="2735723"/>
    <lineage>
        <taxon>Bacteria</taxon>
        <taxon>Bacillati</taxon>
        <taxon>Bacillota</taxon>
        <taxon>Erysipelotrichia</taxon>
        <taxon>Erysipelotrichales</taxon>
        <taxon>Turicibacteraceae</taxon>
        <taxon>Turicibacter</taxon>
    </lineage>
</organism>
<comment type="function">
    <text evidence="11">Phosphorylase is an important allosteric enzyme in carbohydrate metabolism. Enzymes from different sources differ in their regulatory mechanisms and in their natural substrates. However, all known phosphorylases share catalytic and structural properties.</text>
</comment>
<evidence type="ECO:0000256" key="9">
    <source>
        <dbReference type="ARBA" id="ARBA00022898"/>
    </source>
</evidence>
<dbReference type="GO" id="GO:0008184">
    <property type="term" value="F:glycogen phosphorylase activity"/>
    <property type="evidence" value="ECO:0007669"/>
    <property type="project" value="InterPro"/>
</dbReference>
<keyword evidence="8 13" id="KW-0808">Transferase</keyword>
<feature type="modified residue" description="N6-(pyridoxal phosphate)lysine" evidence="12">
    <location>
        <position position="656"/>
    </location>
</feature>
<accession>A0A9Q9FGW2</accession>
<dbReference type="Proteomes" id="UP001058072">
    <property type="component" value="Chromosome"/>
</dbReference>
<dbReference type="PROSITE" id="PS00102">
    <property type="entry name" value="PHOSPHORYLASE"/>
    <property type="match status" value="1"/>
</dbReference>
<evidence type="ECO:0000313" key="14">
    <source>
        <dbReference type="EMBL" id="UUF08740.1"/>
    </source>
</evidence>
<evidence type="ECO:0000256" key="8">
    <source>
        <dbReference type="ARBA" id="ARBA00022679"/>
    </source>
</evidence>
<evidence type="ECO:0000256" key="4">
    <source>
        <dbReference type="ARBA" id="ARBA00006047"/>
    </source>
</evidence>
<dbReference type="InterPro" id="IPR011833">
    <property type="entry name" value="Glycg_phsphrylas"/>
</dbReference>
<dbReference type="EMBL" id="CP071250">
    <property type="protein sequence ID" value="UUF08740.1"/>
    <property type="molecule type" value="Genomic_DNA"/>
</dbReference>
<protein>
    <recommendedName>
        <fullName evidence="13">Alpha-1,4 glucan phosphorylase</fullName>
        <ecNumber evidence="13">2.4.1.1</ecNumber>
    </recommendedName>
</protein>
<reference evidence="14" key="1">
    <citation type="submission" date="2021-03" db="EMBL/GenBank/DDBJ databases">
        <title>Comparative Genomics and Metabolomics in the genus Turicibacter.</title>
        <authorList>
            <person name="Maki J."/>
            <person name="Looft T."/>
        </authorList>
    </citation>
    <scope>NUCLEOTIDE SEQUENCE</scope>
    <source>
        <strain evidence="14">ISU324</strain>
    </source>
</reference>
<dbReference type="SUPFAM" id="SSF53756">
    <property type="entry name" value="UDP-Glycosyltransferase/glycogen phosphorylase"/>
    <property type="match status" value="1"/>
</dbReference>